<evidence type="ECO:0000256" key="3">
    <source>
        <dbReference type="ARBA" id="ARBA00023204"/>
    </source>
</evidence>
<dbReference type="InterPro" id="IPR038726">
    <property type="entry name" value="PDDEXK_AddAB-type"/>
</dbReference>
<accession>A0ABW8AS65</accession>
<dbReference type="InterPro" id="IPR011604">
    <property type="entry name" value="PDDEXK-like_dom_sf"/>
</dbReference>
<dbReference type="Proteomes" id="UP001612915">
    <property type="component" value="Unassembled WGS sequence"/>
</dbReference>
<proteinExistence type="predicted"/>
<name>A0ABW8AS65_9ACTN</name>
<keyword evidence="6" id="KW-1185">Reference proteome</keyword>
<gene>
    <name evidence="5" type="ORF">ACIB24_15385</name>
</gene>
<keyword evidence="2" id="KW-0067">ATP-binding</keyword>
<keyword evidence="5" id="KW-0378">Hydrolase</keyword>
<keyword evidence="5" id="KW-0540">Nuclease</keyword>
<evidence type="ECO:0000313" key="6">
    <source>
        <dbReference type="Proteomes" id="UP001612915"/>
    </source>
</evidence>
<dbReference type="Gene3D" id="3.90.320.10">
    <property type="match status" value="1"/>
</dbReference>
<evidence type="ECO:0000259" key="4">
    <source>
        <dbReference type="Pfam" id="PF12705"/>
    </source>
</evidence>
<keyword evidence="2" id="KW-0547">Nucleotide-binding</keyword>
<keyword evidence="3" id="KW-0234">DNA repair</keyword>
<evidence type="ECO:0000256" key="1">
    <source>
        <dbReference type="ARBA" id="ARBA00022763"/>
    </source>
</evidence>
<feature type="domain" description="PD-(D/E)XK endonuclease-like" evidence="4">
    <location>
        <begin position="18"/>
        <end position="271"/>
    </location>
</feature>
<dbReference type="Pfam" id="PF12705">
    <property type="entry name" value="PDDEXK_1"/>
    <property type="match status" value="1"/>
</dbReference>
<evidence type="ECO:0000313" key="5">
    <source>
        <dbReference type="EMBL" id="MFI7588452.1"/>
    </source>
</evidence>
<dbReference type="RefSeq" id="WP_398282119.1">
    <property type="nucleotide sequence ID" value="NZ_JBITLV010000005.1"/>
</dbReference>
<keyword evidence="2" id="KW-0347">Helicase</keyword>
<sequence>MNEQFELPGMPARLYPCTPTRLTTWRACPRRYRFTYLDRPPPPKGPPWAHNSVGAAVHSALADWWQLAPARRRDPALPERLVRRRWLTEGFRDELQAVRAADRAVHWVRDYLATQAPDDVPAGVERTVSARTASLVLSGRADRIDARLRVSPDGAGDRAELVIVDYKTGRWVPDEADAAASLALATYAVAAERTLRRPCVRVELHHLPTNSVAAHEHTPASLATAVAEAEALAAGASSADEAHARGRDGDDVFPPSPGDQCSWCDFRRHCPEGRSAAPDRDPWSGLASLCMITNGPRPRPGPG</sequence>
<keyword evidence="5" id="KW-0269">Exonuclease</keyword>
<reference evidence="5 6" key="1">
    <citation type="submission" date="2024-10" db="EMBL/GenBank/DDBJ databases">
        <title>The Natural Products Discovery Center: Release of the First 8490 Sequenced Strains for Exploring Actinobacteria Biosynthetic Diversity.</title>
        <authorList>
            <person name="Kalkreuter E."/>
            <person name="Kautsar S.A."/>
            <person name="Yang D."/>
            <person name="Bader C.D."/>
            <person name="Teijaro C.N."/>
            <person name="Fluegel L."/>
            <person name="Davis C.M."/>
            <person name="Simpson J.R."/>
            <person name="Lauterbach L."/>
            <person name="Steele A.D."/>
            <person name="Gui C."/>
            <person name="Meng S."/>
            <person name="Li G."/>
            <person name="Viehrig K."/>
            <person name="Ye F."/>
            <person name="Su P."/>
            <person name="Kiefer A.F."/>
            <person name="Nichols A."/>
            <person name="Cepeda A.J."/>
            <person name="Yan W."/>
            <person name="Fan B."/>
            <person name="Jiang Y."/>
            <person name="Adhikari A."/>
            <person name="Zheng C.-J."/>
            <person name="Schuster L."/>
            <person name="Cowan T.M."/>
            <person name="Smanski M.J."/>
            <person name="Chevrette M.G."/>
            <person name="De Carvalho L.P.S."/>
            <person name="Shen B."/>
        </authorList>
    </citation>
    <scope>NUCLEOTIDE SEQUENCE [LARGE SCALE GENOMIC DNA]</scope>
    <source>
        <strain evidence="5 6">NPDC049639</strain>
    </source>
</reference>
<organism evidence="5 6">
    <name type="scientific">Spongisporangium articulatum</name>
    <dbReference type="NCBI Taxonomy" id="3362603"/>
    <lineage>
        <taxon>Bacteria</taxon>
        <taxon>Bacillati</taxon>
        <taxon>Actinomycetota</taxon>
        <taxon>Actinomycetes</taxon>
        <taxon>Kineosporiales</taxon>
        <taxon>Kineosporiaceae</taxon>
        <taxon>Spongisporangium</taxon>
    </lineage>
</organism>
<keyword evidence="1" id="KW-0227">DNA damage</keyword>
<dbReference type="EMBL" id="JBITLV010000005">
    <property type="protein sequence ID" value="MFI7588452.1"/>
    <property type="molecule type" value="Genomic_DNA"/>
</dbReference>
<evidence type="ECO:0000256" key="2">
    <source>
        <dbReference type="ARBA" id="ARBA00022806"/>
    </source>
</evidence>
<comment type="caution">
    <text evidence="5">The sequence shown here is derived from an EMBL/GenBank/DDBJ whole genome shotgun (WGS) entry which is preliminary data.</text>
</comment>
<protein>
    <submittedName>
        <fullName evidence="5">RecB family exonuclease</fullName>
    </submittedName>
</protein>
<dbReference type="GO" id="GO:0004527">
    <property type="term" value="F:exonuclease activity"/>
    <property type="evidence" value="ECO:0007669"/>
    <property type="project" value="UniProtKB-KW"/>
</dbReference>